<evidence type="ECO:0000313" key="2">
    <source>
        <dbReference type="Proteomes" id="UP000320679"/>
    </source>
</evidence>
<accession>A0A523UMF9</accession>
<reference evidence="1 2" key="1">
    <citation type="submission" date="2019-03" db="EMBL/GenBank/DDBJ databases">
        <title>Metabolic potential of uncultured bacteria and archaea associated with petroleum seepage in deep-sea sediments.</title>
        <authorList>
            <person name="Dong X."/>
            <person name="Hubert C."/>
        </authorList>
    </citation>
    <scope>NUCLEOTIDE SEQUENCE [LARGE SCALE GENOMIC DNA]</scope>
    <source>
        <strain evidence="1">E29_bin78</strain>
    </source>
</reference>
<dbReference type="AlphaFoldDB" id="A0A523UMF9"/>
<evidence type="ECO:0000313" key="1">
    <source>
        <dbReference type="EMBL" id="TET43685.1"/>
    </source>
</evidence>
<dbReference type="InterPro" id="IPR013321">
    <property type="entry name" value="Arc_rbn_hlx_hlx"/>
</dbReference>
<dbReference type="GO" id="GO:0006355">
    <property type="term" value="P:regulation of DNA-templated transcription"/>
    <property type="evidence" value="ECO:0007669"/>
    <property type="project" value="InterPro"/>
</dbReference>
<organism evidence="1 2">
    <name type="scientific">Aerophobetes bacterium</name>
    <dbReference type="NCBI Taxonomy" id="2030807"/>
    <lineage>
        <taxon>Bacteria</taxon>
        <taxon>Candidatus Aerophobota</taxon>
    </lineage>
</organism>
<gene>
    <name evidence="1" type="ORF">E3J59_05930</name>
</gene>
<comment type="caution">
    <text evidence="1">The sequence shown here is derived from an EMBL/GenBank/DDBJ whole genome shotgun (WGS) entry which is preliminary data.</text>
</comment>
<proteinExistence type="predicted"/>
<dbReference type="Gene3D" id="1.10.1220.10">
    <property type="entry name" value="Met repressor-like"/>
    <property type="match status" value="1"/>
</dbReference>
<protein>
    <recommendedName>
        <fullName evidence="3">Ribbon-helix-helix protein CopG domain-containing protein</fullName>
    </recommendedName>
</protein>
<name>A0A523UMF9_UNCAE</name>
<evidence type="ECO:0008006" key="3">
    <source>
        <dbReference type="Google" id="ProtNLM"/>
    </source>
</evidence>
<sequence>MTKVVKFAVSFPEENFKKLEALRQQERLTRSKVVLQAVELWEKSKAMEKLIRKYEDGYKKIPEAIPESIAWEKASLTALTKEEW</sequence>
<dbReference type="EMBL" id="SOJK01000253">
    <property type="protein sequence ID" value="TET43685.1"/>
    <property type="molecule type" value="Genomic_DNA"/>
</dbReference>
<dbReference type="Proteomes" id="UP000320679">
    <property type="component" value="Unassembled WGS sequence"/>
</dbReference>